<dbReference type="CDD" id="cd01066">
    <property type="entry name" value="APP_MetAP"/>
    <property type="match status" value="1"/>
</dbReference>
<dbReference type="SUPFAM" id="SSF55920">
    <property type="entry name" value="Creatinase/aminopeptidase"/>
    <property type="match status" value="1"/>
</dbReference>
<dbReference type="PANTHER" id="PTHR46112">
    <property type="entry name" value="AMINOPEPTIDASE"/>
    <property type="match status" value="1"/>
</dbReference>
<dbReference type="InterPro" id="IPR050659">
    <property type="entry name" value="Peptidase_M24B"/>
</dbReference>
<feature type="domain" description="Peptidase M24" evidence="1">
    <location>
        <begin position="2"/>
        <end position="81"/>
    </location>
</feature>
<dbReference type="AlphaFoldDB" id="A0A645HKU6"/>
<keyword evidence="2" id="KW-0031">Aminopeptidase</keyword>
<dbReference type="EC" id="3.4.11.18" evidence="2"/>
<dbReference type="Pfam" id="PF00557">
    <property type="entry name" value="Peptidase_M24"/>
    <property type="match status" value="1"/>
</dbReference>
<gene>
    <name evidence="2" type="primary">map_79</name>
    <name evidence="2" type="ORF">SDC9_187146</name>
</gene>
<keyword evidence="2" id="KW-0645">Protease</keyword>
<proteinExistence type="predicted"/>
<dbReference type="Gene3D" id="3.90.230.10">
    <property type="entry name" value="Creatinase/methionine aminopeptidase superfamily"/>
    <property type="match status" value="1"/>
</dbReference>
<sequence>MPIKEVVKVVDDFMDNSKFSEINVYKNWCGHSIGVGVHEFPMLDSKTDTILQPGMTFAIEPYIYEYGVGSLGIEENILVTETGCEILTPSNSELMIL</sequence>
<comment type="caution">
    <text evidence="2">The sequence shown here is derived from an EMBL/GenBank/DDBJ whole genome shotgun (WGS) entry which is preliminary data.</text>
</comment>
<organism evidence="2">
    <name type="scientific">bioreactor metagenome</name>
    <dbReference type="NCBI Taxonomy" id="1076179"/>
    <lineage>
        <taxon>unclassified sequences</taxon>
        <taxon>metagenomes</taxon>
        <taxon>ecological metagenomes</taxon>
    </lineage>
</organism>
<dbReference type="InterPro" id="IPR036005">
    <property type="entry name" value="Creatinase/aminopeptidase-like"/>
</dbReference>
<protein>
    <submittedName>
        <fullName evidence="2">Methionine aminopeptidase</fullName>
        <ecNumber evidence="2">3.4.11.18</ecNumber>
    </submittedName>
</protein>
<dbReference type="InterPro" id="IPR000994">
    <property type="entry name" value="Pept_M24"/>
</dbReference>
<name>A0A645HKU6_9ZZZZ</name>
<reference evidence="2" key="1">
    <citation type="submission" date="2019-08" db="EMBL/GenBank/DDBJ databases">
        <authorList>
            <person name="Kucharzyk K."/>
            <person name="Murdoch R.W."/>
            <person name="Higgins S."/>
            <person name="Loffler F."/>
        </authorList>
    </citation>
    <scope>NUCLEOTIDE SEQUENCE</scope>
</reference>
<dbReference type="PANTHER" id="PTHR46112:SF2">
    <property type="entry name" value="XAA-PRO AMINOPEPTIDASE P-RELATED"/>
    <property type="match status" value="1"/>
</dbReference>
<evidence type="ECO:0000313" key="2">
    <source>
        <dbReference type="EMBL" id="MPN39618.1"/>
    </source>
</evidence>
<dbReference type="GO" id="GO:0004239">
    <property type="term" value="F:initiator methionyl aminopeptidase activity"/>
    <property type="evidence" value="ECO:0007669"/>
    <property type="project" value="UniProtKB-EC"/>
</dbReference>
<evidence type="ECO:0000259" key="1">
    <source>
        <dbReference type="Pfam" id="PF00557"/>
    </source>
</evidence>
<accession>A0A645HKU6</accession>
<keyword evidence="2" id="KW-0378">Hydrolase</keyword>
<dbReference type="EMBL" id="VSSQ01095532">
    <property type="protein sequence ID" value="MPN39618.1"/>
    <property type="molecule type" value="Genomic_DNA"/>
</dbReference>